<organism evidence="6 7">
    <name type="scientific">Vibrio diabolicus</name>
    <dbReference type="NCBI Taxonomy" id="50719"/>
    <lineage>
        <taxon>Bacteria</taxon>
        <taxon>Pseudomonadati</taxon>
        <taxon>Pseudomonadota</taxon>
        <taxon>Gammaproteobacteria</taxon>
        <taxon>Vibrionales</taxon>
        <taxon>Vibrionaceae</taxon>
        <taxon>Vibrio</taxon>
        <taxon>Vibrio diabolicus subgroup</taxon>
    </lineage>
</organism>
<name>A0AAX1XSD1_9VIBR</name>
<dbReference type="SUPFAM" id="SSF53850">
    <property type="entry name" value="Periplasmic binding protein-like II"/>
    <property type="match status" value="1"/>
</dbReference>
<evidence type="ECO:0000256" key="4">
    <source>
        <dbReference type="ARBA" id="ARBA00023163"/>
    </source>
</evidence>
<dbReference type="InterPro" id="IPR036390">
    <property type="entry name" value="WH_DNA-bd_sf"/>
</dbReference>
<dbReference type="InterPro" id="IPR000847">
    <property type="entry name" value="LysR_HTH_N"/>
</dbReference>
<reference evidence="6 7" key="1">
    <citation type="journal article" date="2018" name="AMB Express">
        <title>Occurrence and significance of pathogenicity and fitness islands in environmental vibrios.</title>
        <authorList>
            <person name="Klein S."/>
            <person name="Pipes S."/>
            <person name="Lovell C.R."/>
        </authorList>
    </citation>
    <scope>NUCLEOTIDE SEQUENCE [LARGE SCALE GENOMIC DNA]</scope>
    <source>
        <strain evidence="6 7">JBS-8-11-1</strain>
    </source>
</reference>
<evidence type="ECO:0000259" key="5">
    <source>
        <dbReference type="PROSITE" id="PS50931"/>
    </source>
</evidence>
<keyword evidence="2" id="KW-0805">Transcription regulation</keyword>
<dbReference type="Gene3D" id="1.10.10.10">
    <property type="entry name" value="Winged helix-like DNA-binding domain superfamily/Winged helix DNA-binding domain"/>
    <property type="match status" value="1"/>
</dbReference>
<dbReference type="PROSITE" id="PS50931">
    <property type="entry name" value="HTH_LYSR"/>
    <property type="match status" value="1"/>
</dbReference>
<dbReference type="AlphaFoldDB" id="A0AAX1XSD1"/>
<dbReference type="PRINTS" id="PR00039">
    <property type="entry name" value="HTHLYSR"/>
</dbReference>
<evidence type="ECO:0000313" key="7">
    <source>
        <dbReference type="Proteomes" id="UP000283878"/>
    </source>
</evidence>
<sequence length="290" mass="32570">MQSLPPLNLLRAFEATARLQSFTKAAEELNVTRAAVSQQVKSLELQLNATLFERKGTHLTLTSSAKEYWPVVNHVLQTLSTSTHHLFTRPQNKQITLHVAHSFCSQWLMPRLADFQRQFPDVSFKISTTANTVPSASAIADIEIINGDGGWQEQQEAIQLTQENWIVVASPGFIQLNPIDDLTKLSQTPKICTGGYHESWPVWFAYQGYQGKVSKVIAEFEHSLLAIQAATNQLGVLLVRDFLVEDELQQGILVQIGDWRMPSSGAHYMMVRASEKSHVNTFAQWLIQSL</sequence>
<dbReference type="InterPro" id="IPR036388">
    <property type="entry name" value="WH-like_DNA-bd_sf"/>
</dbReference>
<dbReference type="Pfam" id="PF03466">
    <property type="entry name" value="LysR_substrate"/>
    <property type="match status" value="1"/>
</dbReference>
<dbReference type="InterPro" id="IPR005119">
    <property type="entry name" value="LysR_subst-bd"/>
</dbReference>
<accession>A0AAX1XSD1</accession>
<protein>
    <submittedName>
        <fullName evidence="6">Transcriptional regulator</fullName>
    </submittedName>
</protein>
<dbReference type="RefSeq" id="WP_124007486.1">
    <property type="nucleotide sequence ID" value="NZ_PKPZ01000002.1"/>
</dbReference>
<dbReference type="Proteomes" id="UP000283878">
    <property type="component" value="Unassembled WGS sequence"/>
</dbReference>
<dbReference type="GO" id="GO:0043565">
    <property type="term" value="F:sequence-specific DNA binding"/>
    <property type="evidence" value="ECO:0007669"/>
    <property type="project" value="TreeGrafter"/>
</dbReference>
<dbReference type="Gene3D" id="3.40.190.10">
    <property type="entry name" value="Periplasmic binding protein-like II"/>
    <property type="match status" value="2"/>
</dbReference>
<dbReference type="PANTHER" id="PTHR30537:SF26">
    <property type="entry name" value="GLYCINE CLEAVAGE SYSTEM TRANSCRIPTIONAL ACTIVATOR"/>
    <property type="match status" value="1"/>
</dbReference>
<dbReference type="SUPFAM" id="SSF46785">
    <property type="entry name" value="Winged helix' DNA-binding domain"/>
    <property type="match status" value="1"/>
</dbReference>
<dbReference type="InterPro" id="IPR058163">
    <property type="entry name" value="LysR-type_TF_proteobact-type"/>
</dbReference>
<keyword evidence="4" id="KW-0804">Transcription</keyword>
<dbReference type="GO" id="GO:0006351">
    <property type="term" value="P:DNA-templated transcription"/>
    <property type="evidence" value="ECO:0007669"/>
    <property type="project" value="TreeGrafter"/>
</dbReference>
<gene>
    <name evidence="6" type="ORF">CYQ91_02320</name>
</gene>
<proteinExistence type="inferred from homology"/>
<evidence type="ECO:0000256" key="3">
    <source>
        <dbReference type="ARBA" id="ARBA00023125"/>
    </source>
</evidence>
<dbReference type="GO" id="GO:0003700">
    <property type="term" value="F:DNA-binding transcription factor activity"/>
    <property type="evidence" value="ECO:0007669"/>
    <property type="project" value="InterPro"/>
</dbReference>
<evidence type="ECO:0000256" key="2">
    <source>
        <dbReference type="ARBA" id="ARBA00023015"/>
    </source>
</evidence>
<comment type="similarity">
    <text evidence="1">Belongs to the LysR transcriptional regulatory family.</text>
</comment>
<evidence type="ECO:0000313" key="6">
    <source>
        <dbReference type="EMBL" id="RPB42407.1"/>
    </source>
</evidence>
<feature type="domain" description="HTH lysR-type" evidence="5">
    <location>
        <begin position="5"/>
        <end position="62"/>
    </location>
</feature>
<dbReference type="EMBL" id="PKPZ01000002">
    <property type="protein sequence ID" value="RPB42407.1"/>
    <property type="molecule type" value="Genomic_DNA"/>
</dbReference>
<comment type="caution">
    <text evidence="6">The sequence shown here is derived from an EMBL/GenBank/DDBJ whole genome shotgun (WGS) entry which is preliminary data.</text>
</comment>
<evidence type="ECO:0000256" key="1">
    <source>
        <dbReference type="ARBA" id="ARBA00009437"/>
    </source>
</evidence>
<keyword evidence="3" id="KW-0238">DNA-binding</keyword>
<dbReference type="Pfam" id="PF00126">
    <property type="entry name" value="HTH_1"/>
    <property type="match status" value="1"/>
</dbReference>
<dbReference type="PANTHER" id="PTHR30537">
    <property type="entry name" value="HTH-TYPE TRANSCRIPTIONAL REGULATOR"/>
    <property type="match status" value="1"/>
</dbReference>